<organism evidence="2 3">
    <name type="scientific">Cupriavidus yeoncheonensis</name>
    <dbReference type="NCBI Taxonomy" id="1462994"/>
    <lineage>
        <taxon>Bacteria</taxon>
        <taxon>Pseudomonadati</taxon>
        <taxon>Pseudomonadota</taxon>
        <taxon>Betaproteobacteria</taxon>
        <taxon>Burkholderiales</taxon>
        <taxon>Burkholderiaceae</taxon>
        <taxon>Cupriavidus</taxon>
    </lineage>
</organism>
<proteinExistence type="predicted"/>
<accession>A0A916MZF3</accession>
<evidence type="ECO:0000313" key="3">
    <source>
        <dbReference type="Proteomes" id="UP000672934"/>
    </source>
</evidence>
<dbReference type="SUPFAM" id="SSF47413">
    <property type="entry name" value="lambda repressor-like DNA-binding domains"/>
    <property type="match status" value="1"/>
</dbReference>
<evidence type="ECO:0000313" key="2">
    <source>
        <dbReference type="EMBL" id="CAG2151798.1"/>
    </source>
</evidence>
<protein>
    <recommendedName>
        <fullName evidence="1">HTH cro/C1-type domain-containing protein</fullName>
    </recommendedName>
</protein>
<feature type="domain" description="HTH cro/C1-type" evidence="1">
    <location>
        <begin position="23"/>
        <end position="76"/>
    </location>
</feature>
<dbReference type="AlphaFoldDB" id="A0A916MZF3"/>
<comment type="caution">
    <text evidence="2">The sequence shown here is derived from an EMBL/GenBank/DDBJ whole genome shotgun (WGS) entry which is preliminary data.</text>
</comment>
<dbReference type="CDD" id="cd00093">
    <property type="entry name" value="HTH_XRE"/>
    <property type="match status" value="1"/>
</dbReference>
<sequence>MAETPLPRKTASSFDFRAIGERLRAYRTACGLRSDDIAERLEISRAAVYSLERGEIVKIETLERLATLLGVTLSNLLGVESEYHDSALSYFERMRQLESRSTRILANFDPVSFLLTSKAYPEHLRSMLDESVPDELAGEGAKRHNAEVLKILAARRKLFEQQRPSILSLIGFRQVEQFLHHGLVGRLDLPLGVQLERKLAARKEVAHMIDVLNAEPIGVQIGIVADNLPSETFQIFEEPGSQHVAVSPFRLGELPNVRSGVATITKSPDAIAMYRGLIERLWAGSAKGRDGAKLLQRLLDRG</sequence>
<dbReference type="PROSITE" id="PS50943">
    <property type="entry name" value="HTH_CROC1"/>
    <property type="match status" value="1"/>
</dbReference>
<dbReference type="Proteomes" id="UP000672934">
    <property type="component" value="Unassembled WGS sequence"/>
</dbReference>
<dbReference type="GO" id="GO:0003677">
    <property type="term" value="F:DNA binding"/>
    <property type="evidence" value="ECO:0007669"/>
    <property type="project" value="InterPro"/>
</dbReference>
<keyword evidence="3" id="KW-1185">Reference proteome</keyword>
<dbReference type="InterPro" id="IPR010982">
    <property type="entry name" value="Lambda_DNA-bd_dom_sf"/>
</dbReference>
<gene>
    <name evidence="2" type="ORF">LMG31506_04502</name>
</gene>
<reference evidence="2" key="1">
    <citation type="submission" date="2021-03" db="EMBL/GenBank/DDBJ databases">
        <authorList>
            <person name="Peeters C."/>
        </authorList>
    </citation>
    <scope>NUCLEOTIDE SEQUENCE</scope>
    <source>
        <strain evidence="2">LMG 31506</strain>
    </source>
</reference>
<dbReference type="EMBL" id="CAJPUY010000017">
    <property type="protein sequence ID" value="CAG2151798.1"/>
    <property type="molecule type" value="Genomic_DNA"/>
</dbReference>
<dbReference type="Gene3D" id="1.10.260.40">
    <property type="entry name" value="lambda repressor-like DNA-binding domains"/>
    <property type="match status" value="1"/>
</dbReference>
<dbReference type="SMART" id="SM00530">
    <property type="entry name" value="HTH_XRE"/>
    <property type="match status" value="1"/>
</dbReference>
<dbReference type="Pfam" id="PF13560">
    <property type="entry name" value="HTH_31"/>
    <property type="match status" value="1"/>
</dbReference>
<evidence type="ECO:0000259" key="1">
    <source>
        <dbReference type="PROSITE" id="PS50943"/>
    </source>
</evidence>
<dbReference type="InterPro" id="IPR001387">
    <property type="entry name" value="Cro/C1-type_HTH"/>
</dbReference>
<name>A0A916MZF3_9BURK</name>
<dbReference type="RefSeq" id="WP_230426968.1">
    <property type="nucleotide sequence ID" value="NZ_CAJPUY010000017.1"/>
</dbReference>